<feature type="non-terminal residue" evidence="3">
    <location>
        <position position="638"/>
    </location>
</feature>
<evidence type="ECO:0000313" key="3">
    <source>
        <dbReference type="EMBL" id="EMY32786.1"/>
    </source>
</evidence>
<feature type="region of interest" description="Disordered" evidence="1">
    <location>
        <begin position="492"/>
        <end position="518"/>
    </location>
</feature>
<dbReference type="RefSeq" id="WP_005272896.1">
    <property type="nucleotide sequence ID" value="NZ_ANPE02000233.1"/>
</dbReference>
<comment type="caution">
    <text evidence="3">The sequence shown here is derived from an EMBL/GenBank/DDBJ whole genome shotgun (WGS) entry which is preliminary data.</text>
</comment>
<feature type="compositionally biased region" description="Low complexity" evidence="1">
    <location>
        <begin position="99"/>
        <end position="130"/>
    </location>
</feature>
<dbReference type="Proteomes" id="UP000010729">
    <property type="component" value="Unassembled WGS sequence"/>
</dbReference>
<dbReference type="OrthoDB" id="5197219at2"/>
<feature type="compositionally biased region" description="Low complexity" evidence="1">
    <location>
        <begin position="139"/>
        <end position="165"/>
    </location>
</feature>
<feature type="region of interest" description="Disordered" evidence="1">
    <location>
        <begin position="99"/>
        <end position="229"/>
    </location>
</feature>
<dbReference type="InterPro" id="IPR003870">
    <property type="entry name" value="DUF222"/>
</dbReference>
<gene>
    <name evidence="3" type="ORF">D477_018424</name>
</gene>
<sequence length="638" mass="67537">MEDFGQQRSLEWLVTAAFPAAANAGSSILEYQLHKAVLEQCLKAMYPDTAPGADPAVRRYRDTNGLGLVHYAVPQHNLSAEPAEGPEGGPFMLELAEPETAAPAQAEETTPRATEPAAANAAVVDGAPAVESAPTASDAAGAGAEEPAPVAEPAGPAGVEPAAADSEPEDAAERAEAEALPSDPQSAARPVAKRASVVDQLPDWALSPAQRAKREKAREAARAAAEPKRPALVEHGPVEWQDAWQQIEPRDLMLILPRVDRAALDDNGVLAYLGAVEKVGAYVASLRIQGLGEFAARRTKAGCPTMGPEGYAKGTAGEIGAYLHQSTRSLAPQLAEANHMCRYFPNTVAAMQEGRIDLGRASAIVSGSGNLPVALLPEFEAAVLPGAENVTRETVQGRARQARHRLHPQTLDERHTQAMEHRGVWFTPQQDGMAELSIHAGADTCLVIYNLVQEWAKHLKTRDGETRTLAQLRADAFADLCLQSHTNGAAAQDTAGGGAGQEALFGPGTNGRPAAPGRGGLTGEVWGGGNVKAFVSVTIPLATAAGGDEPGELDGYGKIPADMARRLAELAKTWLPVITDEHDKAVMVAREMRHPPEWLKREVRLRDVTCRGLGCQTPAHECDLDHTLAWEHGGKTEL</sequence>
<dbReference type="AlphaFoldDB" id="N1UQX4"/>
<feature type="compositionally biased region" description="Basic and acidic residues" evidence="1">
    <location>
        <begin position="216"/>
        <end position="229"/>
    </location>
</feature>
<keyword evidence="3" id="KW-0378">Hydrolase</keyword>
<evidence type="ECO:0000313" key="4">
    <source>
        <dbReference type="Proteomes" id="UP000010729"/>
    </source>
</evidence>
<keyword evidence="3" id="KW-0255">Endonuclease</keyword>
<proteinExistence type="predicted"/>
<keyword evidence="4" id="KW-1185">Reference proteome</keyword>
<name>N1UQX4_9MICC</name>
<reference evidence="3 4" key="1">
    <citation type="journal article" date="2013" name="Genome Announc.">
        <title>Draft Genome Sequence of Arthrobacter crystallopoietes Strain BAB-32, Revealing Genes for Bioremediation.</title>
        <authorList>
            <person name="Joshi M.N."/>
            <person name="Pandit A.S."/>
            <person name="Sharma A."/>
            <person name="Pandya R.V."/>
            <person name="Desai S.M."/>
            <person name="Saxena A.K."/>
            <person name="Bagatharia S.B."/>
        </authorList>
    </citation>
    <scope>NUCLEOTIDE SEQUENCE [LARGE SCALE GENOMIC DNA]</scope>
    <source>
        <strain evidence="3 4">BAB-32</strain>
    </source>
</reference>
<accession>N1UQX4</accession>
<evidence type="ECO:0000256" key="1">
    <source>
        <dbReference type="SAM" id="MobiDB-lite"/>
    </source>
</evidence>
<dbReference type="GO" id="GO:0004519">
    <property type="term" value="F:endonuclease activity"/>
    <property type="evidence" value="ECO:0007669"/>
    <property type="project" value="UniProtKB-KW"/>
</dbReference>
<dbReference type="EMBL" id="ANPE02000233">
    <property type="protein sequence ID" value="EMY32786.1"/>
    <property type="molecule type" value="Genomic_DNA"/>
</dbReference>
<dbReference type="Pfam" id="PF02720">
    <property type="entry name" value="DUF222"/>
    <property type="match status" value="1"/>
</dbReference>
<evidence type="ECO:0000259" key="2">
    <source>
        <dbReference type="Pfam" id="PF02720"/>
    </source>
</evidence>
<protein>
    <submittedName>
        <fullName evidence="3">HNH endonuclease</fullName>
    </submittedName>
</protein>
<keyword evidence="3" id="KW-0540">Nuclease</keyword>
<feature type="domain" description="DUF222" evidence="2">
    <location>
        <begin position="287"/>
        <end position="607"/>
    </location>
</feature>
<organism evidence="3 4">
    <name type="scientific">Arthrobacter crystallopoietes BAB-32</name>
    <dbReference type="NCBI Taxonomy" id="1246476"/>
    <lineage>
        <taxon>Bacteria</taxon>
        <taxon>Bacillati</taxon>
        <taxon>Actinomycetota</taxon>
        <taxon>Actinomycetes</taxon>
        <taxon>Micrococcales</taxon>
        <taxon>Micrococcaceae</taxon>
        <taxon>Crystallibacter</taxon>
    </lineage>
</organism>